<gene>
    <name evidence="2" type="ORF">NK125_01345</name>
</gene>
<feature type="transmembrane region" description="Helical" evidence="1">
    <location>
        <begin position="437"/>
        <end position="454"/>
    </location>
</feature>
<dbReference type="EMBL" id="JAMZFW010000001">
    <property type="protein sequence ID" value="MCP1101056.1"/>
    <property type="molecule type" value="Genomic_DNA"/>
</dbReference>
<dbReference type="Pfam" id="PF08757">
    <property type="entry name" value="CotH"/>
    <property type="match status" value="1"/>
</dbReference>
<comment type="caution">
    <text evidence="2">The sequence shown here is derived from an EMBL/GenBank/DDBJ whole genome shotgun (WGS) entry which is preliminary data.</text>
</comment>
<evidence type="ECO:0000313" key="2">
    <source>
        <dbReference type="EMBL" id="MCP1101056.1"/>
    </source>
</evidence>
<keyword evidence="2" id="KW-0418">Kinase</keyword>
<organism evidence="2 3">
    <name type="scientific">Aequitasia blattaphilus</name>
    <dbReference type="NCBI Taxonomy" id="2949332"/>
    <lineage>
        <taxon>Bacteria</taxon>
        <taxon>Bacillati</taxon>
        <taxon>Bacillota</taxon>
        <taxon>Clostridia</taxon>
        <taxon>Lachnospirales</taxon>
        <taxon>Lachnospiraceae</taxon>
        <taxon>Aequitasia</taxon>
    </lineage>
</organism>
<keyword evidence="3" id="KW-1185">Reference proteome</keyword>
<keyword evidence="1" id="KW-0472">Membrane</keyword>
<protein>
    <submittedName>
        <fullName evidence="2">CotH kinase family protein</fullName>
    </submittedName>
</protein>
<proteinExistence type="predicted"/>
<reference evidence="2 3" key="1">
    <citation type="journal article" date="2022" name="Genome Biol. Evol.">
        <title>Host diet, physiology and behaviors set the stage for Lachnospiraceae cladogenesis.</title>
        <authorList>
            <person name="Vera-Ponce De Leon A."/>
            <person name="Schneider M."/>
            <person name="Jahnes B.C."/>
            <person name="Sadowski V."/>
            <person name="Camuy-Velez L.A."/>
            <person name="Duan J."/>
            <person name="Sabree Z.L."/>
        </authorList>
    </citation>
    <scope>NUCLEOTIDE SEQUENCE [LARGE SCALE GENOMIC DNA]</scope>
    <source>
        <strain evidence="2 3">PAL113</strain>
    </source>
</reference>
<dbReference type="GO" id="GO:0016301">
    <property type="term" value="F:kinase activity"/>
    <property type="evidence" value="ECO:0007669"/>
    <property type="project" value="UniProtKB-KW"/>
</dbReference>
<dbReference type="InterPro" id="IPR014867">
    <property type="entry name" value="Spore_coat_CotH_CotH2/3/7"/>
</dbReference>
<evidence type="ECO:0000313" key="3">
    <source>
        <dbReference type="Proteomes" id="UP001523566"/>
    </source>
</evidence>
<keyword evidence="2" id="KW-0808">Transferase</keyword>
<sequence length="459" mass="53042">MAIVKKISVSFLVILIVQLLSIQVMAEESTAEGSIPVLELEIDSRGETDQFAATVEGTTKTLAKGELINLNGNHDYTTKKDDICLKLEQKSELLGVGESDTYLLLGGAKDKSLIRNYLGYRIAQKTNEDAPQIRLVELVIQQGKKESYQGVYLLVEKKNEIDKLEFEQGESPIGLEIETYRTQNYEEDGELALSPILGKEWKQEYEEYISRLSYGEQVLYSDNYKVFYEYKEMFDVTSFIDSFIIEELMSNYGEIKSGNYGYSLETEKITSEPLWRFDEAIDNERVPFELEVDEEDADAEEEELLPFTRSGYYEQFFKSPEFIRSMQERYHELRDKGLTEKWLEQQVESAAEQVSEAKDRDWERWNDYKGHVLQPLEVENGAGESVLLSRQTEDYDAEILKIKTNLRNKNLDMGIGFANFDFSDQAVSHEVVLNSNPIWLLVFLVAFFLLIRFVRKYGV</sequence>
<dbReference type="Proteomes" id="UP001523566">
    <property type="component" value="Unassembled WGS sequence"/>
</dbReference>
<evidence type="ECO:0000256" key="1">
    <source>
        <dbReference type="SAM" id="Phobius"/>
    </source>
</evidence>
<dbReference type="RefSeq" id="WP_262064838.1">
    <property type="nucleotide sequence ID" value="NZ_JAMXOD010000001.1"/>
</dbReference>
<name>A0ABT1E5E7_9FIRM</name>
<keyword evidence="1" id="KW-1133">Transmembrane helix</keyword>
<accession>A0ABT1E5E7</accession>
<keyword evidence="1" id="KW-0812">Transmembrane</keyword>